<dbReference type="AlphaFoldDB" id="A0A6G0XE62"/>
<reference evidence="1 2" key="1">
    <citation type="submission" date="2019-07" db="EMBL/GenBank/DDBJ databases">
        <title>Genomics analysis of Aphanomyces spp. identifies a new class of oomycete effector associated with host adaptation.</title>
        <authorList>
            <person name="Gaulin E."/>
        </authorList>
    </citation>
    <scope>NUCLEOTIDE SEQUENCE [LARGE SCALE GENOMIC DNA]</scope>
    <source>
        <strain evidence="1 2">ATCC 201684</strain>
    </source>
</reference>
<dbReference type="Proteomes" id="UP000481153">
    <property type="component" value="Unassembled WGS sequence"/>
</dbReference>
<gene>
    <name evidence="1" type="ORF">Ae201684_005860</name>
</gene>
<dbReference type="EMBL" id="VJMJ01000077">
    <property type="protein sequence ID" value="KAF0738302.1"/>
    <property type="molecule type" value="Genomic_DNA"/>
</dbReference>
<keyword evidence="2" id="KW-1185">Reference proteome</keyword>
<name>A0A6G0XE62_9STRA</name>
<accession>A0A6G0XE62</accession>
<protein>
    <submittedName>
        <fullName evidence="1">Uncharacterized protein</fullName>
    </submittedName>
</protein>
<sequence length="283" mass="32288">MDYIFVDWGLTTHHLHSSVYEANRYCGDHLAHTTTLATVIPTTPSKNQPSTWRLPWELLLNPHKVKAIKCEAQSLLDDFLEEPECNAGAKWLGWLCRMKRKMKQGQFNRQRHRQELLTIPRRCYVKAKSDLRAGLVEPEVFQTTRDRYTDAKAEQRQSSLDRGFDCHATLNESATAHFLRKPPALKVPITSALKHGVIITNQEEVANVFTSHWRSIMVLPATTPSPDPVLQKTVINHATALLSTDQRRAFDRPICAAELCSVIKAMRKNKSPRLNGWLVVFSK</sequence>
<dbReference type="VEuPathDB" id="FungiDB:AeMF1_003199"/>
<organism evidence="1 2">
    <name type="scientific">Aphanomyces euteiches</name>
    <dbReference type="NCBI Taxonomy" id="100861"/>
    <lineage>
        <taxon>Eukaryota</taxon>
        <taxon>Sar</taxon>
        <taxon>Stramenopiles</taxon>
        <taxon>Oomycota</taxon>
        <taxon>Saprolegniomycetes</taxon>
        <taxon>Saprolegniales</taxon>
        <taxon>Verrucalvaceae</taxon>
        <taxon>Aphanomyces</taxon>
    </lineage>
</organism>
<evidence type="ECO:0000313" key="1">
    <source>
        <dbReference type="EMBL" id="KAF0738302.1"/>
    </source>
</evidence>
<proteinExistence type="predicted"/>
<comment type="caution">
    <text evidence="1">The sequence shown here is derived from an EMBL/GenBank/DDBJ whole genome shotgun (WGS) entry which is preliminary data.</text>
</comment>
<evidence type="ECO:0000313" key="2">
    <source>
        <dbReference type="Proteomes" id="UP000481153"/>
    </source>
</evidence>